<proteinExistence type="inferred from homology"/>
<evidence type="ECO:0000313" key="7">
    <source>
        <dbReference type="Proteomes" id="UP001168540"/>
    </source>
</evidence>
<dbReference type="SUPFAM" id="SSF53850">
    <property type="entry name" value="Periplasmic binding protein-like II"/>
    <property type="match status" value="1"/>
</dbReference>
<dbReference type="PROSITE" id="PS50931">
    <property type="entry name" value="HTH_LYSR"/>
    <property type="match status" value="1"/>
</dbReference>
<dbReference type="Gene3D" id="3.40.190.290">
    <property type="match status" value="1"/>
</dbReference>
<keyword evidence="3" id="KW-0238">DNA-binding</keyword>
<dbReference type="InterPro" id="IPR036390">
    <property type="entry name" value="WH_DNA-bd_sf"/>
</dbReference>
<keyword evidence="7" id="KW-1185">Reference proteome</keyword>
<dbReference type="PANTHER" id="PTHR30126">
    <property type="entry name" value="HTH-TYPE TRANSCRIPTIONAL REGULATOR"/>
    <property type="match status" value="1"/>
</dbReference>
<dbReference type="Pfam" id="PF03466">
    <property type="entry name" value="LysR_substrate"/>
    <property type="match status" value="1"/>
</dbReference>
<evidence type="ECO:0000313" key="6">
    <source>
        <dbReference type="EMBL" id="MDN0073697.1"/>
    </source>
</evidence>
<protein>
    <submittedName>
        <fullName evidence="6">LysR family transcriptional regulator</fullName>
    </submittedName>
</protein>
<keyword evidence="2" id="KW-0805">Transcription regulation</keyword>
<sequence length="286" mass="30810">MNFSPESLQAFAEAAVQGSFSAAARKLGKSQSTVSEAIANLEIDLGVALFDRSARQPVLTEAGRALLGRVDEVLAAHDRLGRAAGQLAGGMEPRLTVVVSDTYQSVQYEATLTELDQRYPELEFECLVAEHSDVLALIQQGRAQLGLMAAQPAYPPDIGAATVAERAQIGLYAACHHPLAALAAPSAEDLAGHRALRLNTYLDDVTPSGAGRCWSAPSYLLLMEMAVFGFGWAELPRWLVERFAVGRLVELPVAGWPKSLAVDVVWSRGHRLGPAGSWLQQRLLQR</sequence>
<dbReference type="InterPro" id="IPR036388">
    <property type="entry name" value="WH-like_DNA-bd_sf"/>
</dbReference>
<dbReference type="Proteomes" id="UP001168540">
    <property type="component" value="Unassembled WGS sequence"/>
</dbReference>
<comment type="similarity">
    <text evidence="1">Belongs to the LysR transcriptional regulatory family.</text>
</comment>
<evidence type="ECO:0000256" key="1">
    <source>
        <dbReference type="ARBA" id="ARBA00009437"/>
    </source>
</evidence>
<evidence type="ECO:0000256" key="3">
    <source>
        <dbReference type="ARBA" id="ARBA00023125"/>
    </source>
</evidence>
<evidence type="ECO:0000256" key="4">
    <source>
        <dbReference type="ARBA" id="ARBA00023163"/>
    </source>
</evidence>
<evidence type="ECO:0000256" key="2">
    <source>
        <dbReference type="ARBA" id="ARBA00023015"/>
    </source>
</evidence>
<keyword evidence="4" id="KW-0804">Transcription</keyword>
<dbReference type="EMBL" id="JAUEDK010000003">
    <property type="protein sequence ID" value="MDN0073697.1"/>
    <property type="molecule type" value="Genomic_DNA"/>
</dbReference>
<dbReference type="CDD" id="cd05466">
    <property type="entry name" value="PBP2_LTTR_substrate"/>
    <property type="match status" value="1"/>
</dbReference>
<comment type="caution">
    <text evidence="6">The sequence shown here is derived from an EMBL/GenBank/DDBJ whole genome shotgun (WGS) entry which is preliminary data.</text>
</comment>
<organism evidence="6 7">
    <name type="scientific">Crenobacter oryzisoli</name>
    <dbReference type="NCBI Taxonomy" id="3056844"/>
    <lineage>
        <taxon>Bacteria</taxon>
        <taxon>Pseudomonadati</taxon>
        <taxon>Pseudomonadota</taxon>
        <taxon>Betaproteobacteria</taxon>
        <taxon>Neisseriales</taxon>
        <taxon>Neisseriaceae</taxon>
        <taxon>Crenobacter</taxon>
    </lineage>
</organism>
<dbReference type="PRINTS" id="PR00039">
    <property type="entry name" value="HTHLYSR"/>
</dbReference>
<evidence type="ECO:0000259" key="5">
    <source>
        <dbReference type="PROSITE" id="PS50931"/>
    </source>
</evidence>
<dbReference type="InterPro" id="IPR000847">
    <property type="entry name" value="LysR_HTH_N"/>
</dbReference>
<reference evidence="6" key="1">
    <citation type="submission" date="2023-06" db="EMBL/GenBank/DDBJ databases">
        <authorList>
            <person name="Zhang S."/>
        </authorList>
    </citation>
    <scope>NUCLEOTIDE SEQUENCE</scope>
    <source>
        <strain evidence="6">SG2303</strain>
    </source>
</reference>
<dbReference type="Gene3D" id="1.10.10.10">
    <property type="entry name" value="Winged helix-like DNA-binding domain superfamily/Winged helix DNA-binding domain"/>
    <property type="match status" value="1"/>
</dbReference>
<dbReference type="SUPFAM" id="SSF46785">
    <property type="entry name" value="Winged helix' DNA-binding domain"/>
    <property type="match status" value="1"/>
</dbReference>
<dbReference type="RefSeq" id="WP_289828229.1">
    <property type="nucleotide sequence ID" value="NZ_JAUEDK010000003.1"/>
</dbReference>
<dbReference type="InterPro" id="IPR005119">
    <property type="entry name" value="LysR_subst-bd"/>
</dbReference>
<gene>
    <name evidence="6" type="ORF">QU481_02160</name>
</gene>
<dbReference type="PANTHER" id="PTHR30126:SF91">
    <property type="entry name" value="LYSR FAMILY TRANSCRIPTIONAL REGULATOR"/>
    <property type="match status" value="1"/>
</dbReference>
<dbReference type="Pfam" id="PF00126">
    <property type="entry name" value="HTH_1"/>
    <property type="match status" value="1"/>
</dbReference>
<name>A0ABT7XIT9_9NEIS</name>
<feature type="domain" description="HTH lysR-type" evidence="5">
    <location>
        <begin position="1"/>
        <end position="60"/>
    </location>
</feature>
<accession>A0ABT7XIT9</accession>